<dbReference type="Pfam" id="PF08818">
    <property type="entry name" value="DUF1801"/>
    <property type="match status" value="1"/>
</dbReference>
<reference evidence="2 3" key="1">
    <citation type="journal article" date="2018" name="Int. J. Syst. Evol. Microbiol.">
        <title>Adhaeribacter swui sp. nov., isolated from wet mud.</title>
        <authorList>
            <person name="Kim D.U."/>
            <person name="Kim K.W."/>
            <person name="Kang M.S."/>
            <person name="Kim J.Y."/>
            <person name="Jang J.H."/>
            <person name="Kim M.K."/>
        </authorList>
    </citation>
    <scope>NUCLEOTIDE SEQUENCE [LARGE SCALE GENOMIC DNA]</scope>
    <source>
        <strain evidence="2 3">KCTC 52873</strain>
    </source>
</reference>
<dbReference type="AlphaFoldDB" id="A0A7G7G531"/>
<name>A0A7G7G531_9BACT</name>
<dbReference type="InterPro" id="IPR014922">
    <property type="entry name" value="YdhG-like"/>
</dbReference>
<proteinExistence type="predicted"/>
<organism evidence="2 3">
    <name type="scientific">Adhaeribacter swui</name>
    <dbReference type="NCBI Taxonomy" id="2086471"/>
    <lineage>
        <taxon>Bacteria</taxon>
        <taxon>Pseudomonadati</taxon>
        <taxon>Bacteroidota</taxon>
        <taxon>Cytophagia</taxon>
        <taxon>Cytophagales</taxon>
        <taxon>Hymenobacteraceae</taxon>
        <taxon>Adhaeribacter</taxon>
    </lineage>
</organism>
<dbReference type="SUPFAM" id="SSF159888">
    <property type="entry name" value="YdhG-like"/>
    <property type="match status" value="1"/>
</dbReference>
<sequence>MKEEIQAYNNKQAAVENEICDSLAAIINQQLPEAESKIWHAHPVWFLEGNPVVGYSKLKNGIRLMFWSGADFEEELLQVGTGKFKDASILYTSVAQVNLPDLERWLKKARDIQWDYKNLVKRKGQLERLK</sequence>
<accession>A0A7G7G531</accession>
<dbReference type="Gene3D" id="3.90.1150.200">
    <property type="match status" value="1"/>
</dbReference>
<dbReference type="RefSeq" id="WP_185273045.1">
    <property type="nucleotide sequence ID" value="NZ_CP055156.1"/>
</dbReference>
<dbReference type="Proteomes" id="UP000515237">
    <property type="component" value="Chromosome"/>
</dbReference>
<gene>
    <name evidence="2" type="ORF">HUW51_05780</name>
</gene>
<keyword evidence="3" id="KW-1185">Reference proteome</keyword>
<evidence type="ECO:0000259" key="1">
    <source>
        <dbReference type="Pfam" id="PF08818"/>
    </source>
</evidence>
<evidence type="ECO:0000313" key="3">
    <source>
        <dbReference type="Proteomes" id="UP000515237"/>
    </source>
</evidence>
<feature type="domain" description="YdhG-like" evidence="1">
    <location>
        <begin position="18"/>
        <end position="109"/>
    </location>
</feature>
<evidence type="ECO:0000313" key="2">
    <source>
        <dbReference type="EMBL" id="QNF32265.1"/>
    </source>
</evidence>
<protein>
    <submittedName>
        <fullName evidence="2">DUF1801 domain-containing protein</fullName>
    </submittedName>
</protein>
<dbReference type="EMBL" id="CP055156">
    <property type="protein sequence ID" value="QNF32265.1"/>
    <property type="molecule type" value="Genomic_DNA"/>
</dbReference>
<dbReference type="KEGG" id="aswu:HUW51_05780"/>